<dbReference type="AlphaFoldDB" id="A0A0D2MNP5"/>
<gene>
    <name evidence="1" type="ORF">HYPSUDRAFT_406142</name>
</gene>
<dbReference type="Proteomes" id="UP000054270">
    <property type="component" value="Unassembled WGS sequence"/>
</dbReference>
<proteinExistence type="predicted"/>
<protein>
    <submittedName>
        <fullName evidence="1">Uncharacterized protein</fullName>
    </submittedName>
</protein>
<dbReference type="OrthoDB" id="3269637at2759"/>
<reference evidence="2" key="1">
    <citation type="submission" date="2014-04" db="EMBL/GenBank/DDBJ databases">
        <title>Evolutionary Origins and Diversification of the Mycorrhizal Mutualists.</title>
        <authorList>
            <consortium name="DOE Joint Genome Institute"/>
            <consortium name="Mycorrhizal Genomics Consortium"/>
            <person name="Kohler A."/>
            <person name="Kuo A."/>
            <person name="Nagy L.G."/>
            <person name="Floudas D."/>
            <person name="Copeland A."/>
            <person name="Barry K.W."/>
            <person name="Cichocki N."/>
            <person name="Veneault-Fourrey C."/>
            <person name="LaButti K."/>
            <person name="Lindquist E.A."/>
            <person name="Lipzen A."/>
            <person name="Lundell T."/>
            <person name="Morin E."/>
            <person name="Murat C."/>
            <person name="Riley R."/>
            <person name="Ohm R."/>
            <person name="Sun H."/>
            <person name="Tunlid A."/>
            <person name="Henrissat B."/>
            <person name="Grigoriev I.V."/>
            <person name="Hibbett D.S."/>
            <person name="Martin F."/>
        </authorList>
    </citation>
    <scope>NUCLEOTIDE SEQUENCE [LARGE SCALE GENOMIC DNA]</scope>
    <source>
        <strain evidence="2">FD-334 SS-4</strain>
    </source>
</reference>
<accession>A0A0D2MNP5</accession>
<dbReference type="EMBL" id="KN817531">
    <property type="protein sequence ID" value="KJA25548.1"/>
    <property type="molecule type" value="Genomic_DNA"/>
</dbReference>
<sequence>MNTADIDATAPPTERRCTTHLFQLDEPSLLGRETFPLGSPLRISDTPEWPPSILFDAAYANAVLHHFGTQTLLDEISATSKDTFDPGGIMTATDADLR</sequence>
<name>A0A0D2MNP5_HYPSF</name>
<keyword evidence="2" id="KW-1185">Reference proteome</keyword>
<evidence type="ECO:0000313" key="2">
    <source>
        <dbReference type="Proteomes" id="UP000054270"/>
    </source>
</evidence>
<organism evidence="1 2">
    <name type="scientific">Hypholoma sublateritium (strain FD-334 SS-4)</name>
    <dbReference type="NCBI Taxonomy" id="945553"/>
    <lineage>
        <taxon>Eukaryota</taxon>
        <taxon>Fungi</taxon>
        <taxon>Dikarya</taxon>
        <taxon>Basidiomycota</taxon>
        <taxon>Agaricomycotina</taxon>
        <taxon>Agaricomycetes</taxon>
        <taxon>Agaricomycetidae</taxon>
        <taxon>Agaricales</taxon>
        <taxon>Agaricineae</taxon>
        <taxon>Strophariaceae</taxon>
        <taxon>Hypholoma</taxon>
    </lineage>
</organism>
<evidence type="ECO:0000313" key="1">
    <source>
        <dbReference type="EMBL" id="KJA25548.1"/>
    </source>
</evidence>